<proteinExistence type="predicted"/>
<protein>
    <submittedName>
        <fullName evidence="2">Uncharacterized protein</fullName>
    </submittedName>
</protein>
<reference evidence="2" key="1">
    <citation type="submission" date="2021-09" db="EMBL/GenBank/DDBJ databases">
        <authorList>
            <consortium name="AG Swart"/>
            <person name="Singh M."/>
            <person name="Singh A."/>
            <person name="Seah K."/>
            <person name="Emmerich C."/>
        </authorList>
    </citation>
    <scope>NUCLEOTIDE SEQUENCE</scope>
    <source>
        <strain evidence="2">ATCC30299</strain>
    </source>
</reference>
<dbReference type="EMBL" id="CAJZBQ010000044">
    <property type="protein sequence ID" value="CAG9327892.1"/>
    <property type="molecule type" value="Genomic_DNA"/>
</dbReference>
<gene>
    <name evidence="2" type="ORF">BSTOLATCC_MIC44512</name>
</gene>
<comment type="caution">
    <text evidence="2">The sequence shown here is derived from an EMBL/GenBank/DDBJ whole genome shotgun (WGS) entry which is preliminary data.</text>
</comment>
<keyword evidence="3" id="KW-1185">Reference proteome</keyword>
<dbReference type="Proteomes" id="UP001162131">
    <property type="component" value="Unassembled WGS sequence"/>
</dbReference>
<feature type="region of interest" description="Disordered" evidence="1">
    <location>
        <begin position="1"/>
        <end position="28"/>
    </location>
</feature>
<organism evidence="2 3">
    <name type="scientific">Blepharisma stoltei</name>
    <dbReference type="NCBI Taxonomy" id="1481888"/>
    <lineage>
        <taxon>Eukaryota</taxon>
        <taxon>Sar</taxon>
        <taxon>Alveolata</taxon>
        <taxon>Ciliophora</taxon>
        <taxon>Postciliodesmatophora</taxon>
        <taxon>Heterotrichea</taxon>
        <taxon>Heterotrichida</taxon>
        <taxon>Blepharismidae</taxon>
        <taxon>Blepharisma</taxon>
    </lineage>
</organism>
<evidence type="ECO:0000313" key="2">
    <source>
        <dbReference type="EMBL" id="CAG9327892.1"/>
    </source>
</evidence>
<sequence length="95" mass="10858">MGSCVSSKGFTNNHKKQHKSAEKEKKQIAKEKRIIITNKIRNAPILKLEGNELYTKRKKPFLASQANCEIGYEMCIEVTKINTNSFTDRPSPLFD</sequence>
<evidence type="ECO:0000256" key="1">
    <source>
        <dbReference type="SAM" id="MobiDB-lite"/>
    </source>
</evidence>
<accession>A0AAU9JTP6</accession>
<dbReference type="AlphaFoldDB" id="A0AAU9JTP6"/>
<evidence type="ECO:0000313" key="3">
    <source>
        <dbReference type="Proteomes" id="UP001162131"/>
    </source>
</evidence>
<feature type="compositionally biased region" description="Basic and acidic residues" evidence="1">
    <location>
        <begin position="19"/>
        <end position="28"/>
    </location>
</feature>
<feature type="compositionally biased region" description="Polar residues" evidence="1">
    <location>
        <begin position="1"/>
        <end position="12"/>
    </location>
</feature>
<name>A0AAU9JTP6_9CILI</name>